<feature type="transmembrane region" description="Helical" evidence="5">
    <location>
        <begin position="82"/>
        <end position="106"/>
    </location>
</feature>
<evidence type="ECO:0000256" key="4">
    <source>
        <dbReference type="ARBA" id="ARBA00023136"/>
    </source>
</evidence>
<evidence type="ECO:0000256" key="3">
    <source>
        <dbReference type="ARBA" id="ARBA00022989"/>
    </source>
</evidence>
<dbReference type="Pfam" id="PF00420">
    <property type="entry name" value="Oxidored_q2"/>
    <property type="match status" value="1"/>
</dbReference>
<proteinExistence type="predicted"/>
<accession>A0A1H6G4I4</accession>
<evidence type="ECO:0000256" key="5">
    <source>
        <dbReference type="SAM" id="Phobius"/>
    </source>
</evidence>
<dbReference type="EMBL" id="FNWL01000005">
    <property type="protein sequence ID" value="SEH17997.1"/>
    <property type="molecule type" value="Genomic_DNA"/>
</dbReference>
<dbReference type="InterPro" id="IPR039428">
    <property type="entry name" value="NUOK/Mnh_C1-like"/>
</dbReference>
<dbReference type="PANTHER" id="PTHR34583:SF3">
    <property type="entry name" value="MULTISUBUNIT SODIUM_HYDROGEN ANTIPORTER, MNHC SUBUNIT"/>
    <property type="match status" value="1"/>
</dbReference>
<name>A0A1H6G4I4_9EURY</name>
<evidence type="ECO:0000313" key="6">
    <source>
        <dbReference type="EMBL" id="SEH17997.1"/>
    </source>
</evidence>
<dbReference type="NCBIfam" id="NF005621">
    <property type="entry name" value="PRK07375.1-6"/>
    <property type="match status" value="1"/>
</dbReference>
<keyword evidence="3 5" id="KW-1133">Transmembrane helix</keyword>
<protein>
    <submittedName>
        <fullName evidence="6">Multicomponent Na+:H+ antiporter subunit C</fullName>
    </submittedName>
</protein>
<comment type="subcellular location">
    <subcellularLocation>
        <location evidence="1">Membrane</location>
        <topology evidence="1">Multi-pass membrane protein</topology>
    </subcellularLocation>
</comment>
<dbReference type="AlphaFoldDB" id="A0A1H6G4I4"/>
<reference evidence="7" key="1">
    <citation type="submission" date="2016-10" db="EMBL/GenBank/DDBJ databases">
        <authorList>
            <person name="Varghese N."/>
            <person name="Submissions S."/>
        </authorList>
    </citation>
    <scope>NUCLEOTIDE SEQUENCE [LARGE SCALE GENOMIC DNA]</scope>
    <source>
        <strain evidence="7">CGMCC 1.8981</strain>
    </source>
</reference>
<gene>
    <name evidence="6" type="ORF">SAMN04487967_3522</name>
</gene>
<dbReference type="RefSeq" id="WP_090508250.1">
    <property type="nucleotide sequence ID" value="NZ_FNWL01000005.1"/>
</dbReference>
<feature type="transmembrane region" description="Helical" evidence="5">
    <location>
        <begin position="42"/>
        <end position="62"/>
    </location>
</feature>
<dbReference type="OrthoDB" id="18006at2157"/>
<feature type="transmembrane region" description="Helical" evidence="5">
    <location>
        <begin position="12"/>
        <end position="30"/>
    </location>
</feature>
<dbReference type="PANTHER" id="PTHR34583">
    <property type="entry name" value="ANTIPORTER SUBUNIT MNHC2-RELATED"/>
    <property type="match status" value="1"/>
</dbReference>
<evidence type="ECO:0000256" key="2">
    <source>
        <dbReference type="ARBA" id="ARBA00022692"/>
    </source>
</evidence>
<keyword evidence="4 5" id="KW-0472">Membrane</keyword>
<sequence>MIEGAVDVLATRYAYALMFVVMGIGMYMMIANENLVKKLIGVNLFQTAIFLFFVAVAFVEGGSSPIVPATENPGELAMASPLPHVIVLTAIVVGIALTAVGLALIVRIYAEYGTLREDTLREVRADE</sequence>
<keyword evidence="7" id="KW-1185">Reference proteome</keyword>
<evidence type="ECO:0000313" key="7">
    <source>
        <dbReference type="Proteomes" id="UP000199112"/>
    </source>
</evidence>
<organism evidence="6 7">
    <name type="scientific">Natronorubrum sediminis</name>
    <dbReference type="NCBI Taxonomy" id="640943"/>
    <lineage>
        <taxon>Archaea</taxon>
        <taxon>Methanobacteriati</taxon>
        <taxon>Methanobacteriota</taxon>
        <taxon>Stenosarchaea group</taxon>
        <taxon>Halobacteria</taxon>
        <taxon>Halobacteriales</taxon>
        <taxon>Natrialbaceae</taxon>
        <taxon>Natronorubrum</taxon>
    </lineage>
</organism>
<keyword evidence="2 5" id="KW-0812">Transmembrane</keyword>
<dbReference type="NCBIfam" id="NF005624">
    <property type="entry name" value="PRK07375.2-3"/>
    <property type="match status" value="1"/>
</dbReference>
<dbReference type="Gene3D" id="1.10.287.3510">
    <property type="match status" value="1"/>
</dbReference>
<dbReference type="GO" id="GO:0016020">
    <property type="term" value="C:membrane"/>
    <property type="evidence" value="ECO:0007669"/>
    <property type="project" value="UniProtKB-SubCell"/>
</dbReference>
<evidence type="ECO:0000256" key="1">
    <source>
        <dbReference type="ARBA" id="ARBA00004141"/>
    </source>
</evidence>
<dbReference type="InterPro" id="IPR050601">
    <property type="entry name" value="CPA3_antiporter_subunitC"/>
</dbReference>
<dbReference type="Proteomes" id="UP000199112">
    <property type="component" value="Unassembled WGS sequence"/>
</dbReference>